<organism evidence="1 2">
    <name type="scientific">Faecalibacter macacae</name>
    <dbReference type="NCBI Taxonomy" id="1859289"/>
    <lineage>
        <taxon>Bacteria</taxon>
        <taxon>Pseudomonadati</taxon>
        <taxon>Bacteroidota</taxon>
        <taxon>Flavobacteriia</taxon>
        <taxon>Flavobacteriales</taxon>
        <taxon>Weeksellaceae</taxon>
        <taxon>Faecalibacter</taxon>
    </lineage>
</organism>
<evidence type="ECO:0000313" key="1">
    <source>
        <dbReference type="EMBL" id="RLZ09728.1"/>
    </source>
</evidence>
<proteinExistence type="predicted"/>
<evidence type="ECO:0000313" key="2">
    <source>
        <dbReference type="Proteomes" id="UP000275348"/>
    </source>
</evidence>
<dbReference type="OrthoDB" id="1272986at2"/>
<sequence>MNKEKLIEISYLNKYNIDLKSIHQRSIVKSNFELNQRQIDYNKENIHRLNKIIFDDGISSSFEVIVHNNLLYLLGDKSCYPCGNIIHSSSDTFWVPVYILPNNNKILITQDVLNSSVLYFLSSYDYINQIETTLFNTYITDYLYSFSDNIWCGRTEIRGIITCYNNITPTEKFNLLKHYKLLSPFEFIIGYYIFQYKITNQDILDCLINFRKKTFINTKFYQFAKSTNEIIDITYLEQYSELFDDNDIRRFYILDYIENNVFLDNILELDINDLLGIDIHTRYKNIEDEFDYNYPKNKHNETLNSFNLTQNVKKEFEQLFINNLKEIEKYLRNTKGFKDIGSYYKETIVYNFFKENLLGYNIISQYSPKWLGRQRFDVYIKELNIAIEYNGKQHYESISFFGGDEGLKQNQIRDLEKQKKCFENNCKLYIINYDEDLSLKLNNILTEIKNLNY</sequence>
<accession>A0A3L9M9R6</accession>
<gene>
    <name evidence="1" type="ORF">EAH69_08040</name>
</gene>
<reference evidence="1 2" key="1">
    <citation type="submission" date="2018-10" db="EMBL/GenBank/DDBJ databases">
        <authorList>
            <person name="Chen X."/>
        </authorList>
    </citation>
    <scope>NUCLEOTIDE SEQUENCE [LARGE SCALE GENOMIC DNA]</scope>
    <source>
        <strain evidence="1 2">YIM 102668</strain>
    </source>
</reference>
<name>A0A3L9M9R6_9FLAO</name>
<protein>
    <submittedName>
        <fullName evidence="1">Uncharacterized protein</fullName>
    </submittedName>
</protein>
<comment type="caution">
    <text evidence="1">The sequence shown here is derived from an EMBL/GenBank/DDBJ whole genome shotgun (WGS) entry which is preliminary data.</text>
</comment>
<dbReference type="EMBL" id="RDOJ01000009">
    <property type="protein sequence ID" value="RLZ09728.1"/>
    <property type="molecule type" value="Genomic_DNA"/>
</dbReference>
<dbReference type="RefSeq" id="WP_121934681.1">
    <property type="nucleotide sequence ID" value="NZ_RDOJ01000009.1"/>
</dbReference>
<keyword evidence="2" id="KW-1185">Reference proteome</keyword>
<dbReference type="AlphaFoldDB" id="A0A3L9M9R6"/>
<dbReference type="Proteomes" id="UP000275348">
    <property type="component" value="Unassembled WGS sequence"/>
</dbReference>